<organism evidence="2 3">
    <name type="scientific">Pyxidicoccus fallax</name>
    <dbReference type="NCBI Taxonomy" id="394095"/>
    <lineage>
        <taxon>Bacteria</taxon>
        <taxon>Pseudomonadati</taxon>
        <taxon>Myxococcota</taxon>
        <taxon>Myxococcia</taxon>
        <taxon>Myxococcales</taxon>
        <taxon>Cystobacterineae</taxon>
        <taxon>Myxococcaceae</taxon>
        <taxon>Pyxidicoccus</taxon>
    </lineage>
</organism>
<name>A0A848LEX6_9BACT</name>
<evidence type="ECO:0000313" key="2">
    <source>
        <dbReference type="EMBL" id="NMO14058.1"/>
    </source>
</evidence>
<dbReference type="AlphaFoldDB" id="A0A848LEX6"/>
<comment type="caution">
    <text evidence="2">The sequence shown here is derived from an EMBL/GenBank/DDBJ whole genome shotgun (WGS) entry which is preliminary data.</text>
</comment>
<proteinExistence type="predicted"/>
<dbReference type="RefSeq" id="WP_169343341.1">
    <property type="nucleotide sequence ID" value="NZ_JABBJJ010000012.1"/>
</dbReference>
<dbReference type="EMBL" id="JABBJJ010000012">
    <property type="protein sequence ID" value="NMO14058.1"/>
    <property type="molecule type" value="Genomic_DNA"/>
</dbReference>
<keyword evidence="1" id="KW-0472">Membrane</keyword>
<accession>A0A848LEX6</accession>
<gene>
    <name evidence="2" type="ORF">HG543_04175</name>
</gene>
<feature type="transmembrane region" description="Helical" evidence="1">
    <location>
        <begin position="96"/>
        <end position="116"/>
    </location>
</feature>
<keyword evidence="1" id="KW-1133">Transmembrane helix</keyword>
<keyword evidence="3" id="KW-1185">Reference proteome</keyword>
<evidence type="ECO:0000256" key="1">
    <source>
        <dbReference type="SAM" id="Phobius"/>
    </source>
</evidence>
<reference evidence="2 3" key="1">
    <citation type="submission" date="2020-04" db="EMBL/GenBank/DDBJ databases">
        <title>Draft genome of Pyxidicoccus fallax type strain.</title>
        <authorList>
            <person name="Whitworth D.E."/>
        </authorList>
    </citation>
    <scope>NUCLEOTIDE SEQUENCE [LARGE SCALE GENOMIC DNA]</scope>
    <source>
        <strain evidence="2 3">DSM 14698</strain>
    </source>
</reference>
<keyword evidence="1" id="KW-0812">Transmembrane</keyword>
<feature type="transmembrane region" description="Helical" evidence="1">
    <location>
        <begin position="67"/>
        <end position="89"/>
    </location>
</feature>
<dbReference type="Proteomes" id="UP000518300">
    <property type="component" value="Unassembled WGS sequence"/>
</dbReference>
<protein>
    <submittedName>
        <fullName evidence="2">Uncharacterized protein</fullName>
    </submittedName>
</protein>
<evidence type="ECO:0000313" key="3">
    <source>
        <dbReference type="Proteomes" id="UP000518300"/>
    </source>
</evidence>
<sequence>MIPIISGVRYYGDVRGCGGQHIATRFVHLYFLPLIPLGSMWVTGEEEREEKGLLGKKKETVTVGVEIPFHFLSAFMGYLRTWMLLFSVISFFQGRYLLGVSLIVASVISILVTGVYGAKANRQKLFGAQTGLYCDPDILPRDTAARMLEQLLPEWRARHGNMPPESFTGEVEKRCTALHYAVLRLTARTTQSARARELAEALFQKVVWTLMKQRHPDAPAVQRLAQRQSEQEAQLRQEPAHVLEGTLGAFSEAHTGTSAPLVLAWYQQSQWERLREASADAGDLPSTYAAWLQEASQLIAQPHLRVRTVDMDVDELLRAASEAHVPVDRRFRTDFIHQKARTRAAA</sequence>